<feature type="region of interest" description="Disordered" evidence="6">
    <location>
        <begin position="1"/>
        <end position="20"/>
    </location>
</feature>
<dbReference type="FunFam" id="3.30.565.10:FF:000006">
    <property type="entry name" value="Sensor histidine kinase WalK"/>
    <property type="match status" value="1"/>
</dbReference>
<keyword evidence="4" id="KW-0808">Transferase</keyword>
<dbReference type="RefSeq" id="WP_148858310.1">
    <property type="nucleotide sequence ID" value="NZ_PHNJ01000005.1"/>
</dbReference>
<dbReference type="InterPro" id="IPR025847">
    <property type="entry name" value="MEDS_domain"/>
</dbReference>
<dbReference type="EC" id="2.7.13.3" evidence="2"/>
<dbReference type="SUPFAM" id="SSF55781">
    <property type="entry name" value="GAF domain-like"/>
    <property type="match status" value="1"/>
</dbReference>
<keyword evidence="5 8" id="KW-0418">Kinase</keyword>
<dbReference type="InterPro" id="IPR003661">
    <property type="entry name" value="HisK_dim/P_dom"/>
</dbReference>
<sequence length="658" mass="74592">MSESNQTREATQTTSEEALSLESPIEALQTSADFQGPVESLNGDSCNDHFALIYESTADQFAAAVPFIRQGLERGERCLYVVGENSEASVRAALEAGGVDVVAAVESGALSFETIQDTYLGDGGFDAERMMSLYADYIEDATAEYEAFRLAAEMTWILEADVTVEECMEYESEVNDLFDDEDAIALCQYDRRKFPSDVICDVVRVHPHLIYDNTVCHNFYYTPPEAFCSPGQSDHELDRMLGTLLDRTEARAELQERERYLRRQNEITADPEKSFEEKLQALLDLGSERFGLELGAMARVDTEDDWFQVEYVSDDHEHFEPGVELPLSETYCTAATEIRAAGSVSDPEREGYDDIFVYREFGIRAYLGTYIGVDGGTDRTFFFVSSEPRNDGFSEDEHAFLRSMGQWVKYELEQHQRERELERTVDRLETSNERLEQFAHAASHDLQEPLRMVSSYLRLIEQRSDNELSAESEEFLDFAVDGADRMRNMIDQLLTYSRIERCGESFEPLDLDPVLEDVREDLRFHLEETDAALSAESLPRVEGDSNQLRQLFQNLLCNAIKYSGESPPQIDVTAERDGDSWVIAVHDEGIGIEPSEQERIFDVFDRLHSREEYDGTGIGLALCERIVERHGGEIWVESEPGRGSTFSFTLPTLADSAR</sequence>
<dbReference type="Pfam" id="PF02518">
    <property type="entry name" value="HATPase_c"/>
    <property type="match status" value="1"/>
</dbReference>
<evidence type="ECO:0000313" key="9">
    <source>
        <dbReference type="Proteomes" id="UP000766904"/>
    </source>
</evidence>
<dbReference type="OrthoDB" id="106630at2157"/>
<comment type="caution">
    <text evidence="8">The sequence shown here is derived from an EMBL/GenBank/DDBJ whole genome shotgun (WGS) entry which is preliminary data.</text>
</comment>
<dbReference type="SUPFAM" id="SSF47384">
    <property type="entry name" value="Homodimeric domain of signal transducing histidine kinase"/>
    <property type="match status" value="1"/>
</dbReference>
<dbReference type="Gene3D" id="3.30.565.10">
    <property type="entry name" value="Histidine kinase-like ATPase, C-terminal domain"/>
    <property type="match status" value="1"/>
</dbReference>
<dbReference type="InterPro" id="IPR005467">
    <property type="entry name" value="His_kinase_dom"/>
</dbReference>
<comment type="catalytic activity">
    <reaction evidence="1">
        <text>ATP + protein L-histidine = ADP + protein N-phospho-L-histidine.</text>
        <dbReference type="EC" id="2.7.13.3"/>
    </reaction>
</comment>
<keyword evidence="3" id="KW-0597">Phosphoprotein</keyword>
<keyword evidence="9" id="KW-1185">Reference proteome</keyword>
<dbReference type="Pfam" id="PF14417">
    <property type="entry name" value="MEDS"/>
    <property type="match status" value="1"/>
</dbReference>
<dbReference type="CDD" id="cd00082">
    <property type="entry name" value="HisKA"/>
    <property type="match status" value="1"/>
</dbReference>
<feature type="domain" description="Histidine kinase" evidence="7">
    <location>
        <begin position="441"/>
        <end position="654"/>
    </location>
</feature>
<evidence type="ECO:0000313" key="8">
    <source>
        <dbReference type="EMBL" id="TYL38601.1"/>
    </source>
</evidence>
<dbReference type="InterPro" id="IPR003594">
    <property type="entry name" value="HATPase_dom"/>
</dbReference>
<evidence type="ECO:0000256" key="1">
    <source>
        <dbReference type="ARBA" id="ARBA00000085"/>
    </source>
</evidence>
<evidence type="ECO:0000256" key="3">
    <source>
        <dbReference type="ARBA" id="ARBA00022553"/>
    </source>
</evidence>
<evidence type="ECO:0000256" key="2">
    <source>
        <dbReference type="ARBA" id="ARBA00012438"/>
    </source>
</evidence>
<dbReference type="Proteomes" id="UP000766904">
    <property type="component" value="Unassembled WGS sequence"/>
</dbReference>
<evidence type="ECO:0000256" key="6">
    <source>
        <dbReference type="SAM" id="MobiDB-lite"/>
    </source>
</evidence>
<evidence type="ECO:0000259" key="7">
    <source>
        <dbReference type="PROSITE" id="PS50109"/>
    </source>
</evidence>
<proteinExistence type="predicted"/>
<dbReference type="SMART" id="SM00387">
    <property type="entry name" value="HATPase_c"/>
    <property type="match status" value="1"/>
</dbReference>
<dbReference type="InterPro" id="IPR052162">
    <property type="entry name" value="Sensor_kinase/Photoreceptor"/>
</dbReference>
<dbReference type="Gene3D" id="1.10.287.130">
    <property type="match status" value="1"/>
</dbReference>
<dbReference type="Pfam" id="PF00512">
    <property type="entry name" value="HisKA"/>
    <property type="match status" value="1"/>
</dbReference>
<dbReference type="AlphaFoldDB" id="A0A8J8TQ86"/>
<name>A0A8J8TQ86_9EURY</name>
<dbReference type="PRINTS" id="PR00344">
    <property type="entry name" value="BCTRLSENSOR"/>
</dbReference>
<organism evidence="8 9">
    <name type="scientific">Natronococcus pandeyae</name>
    <dbReference type="NCBI Taxonomy" id="2055836"/>
    <lineage>
        <taxon>Archaea</taxon>
        <taxon>Methanobacteriati</taxon>
        <taxon>Methanobacteriota</taxon>
        <taxon>Stenosarchaea group</taxon>
        <taxon>Halobacteria</taxon>
        <taxon>Halobacteriales</taxon>
        <taxon>Natrialbaceae</taxon>
        <taxon>Natronococcus</taxon>
    </lineage>
</organism>
<dbReference type="PANTHER" id="PTHR43304:SF1">
    <property type="entry name" value="PAC DOMAIN-CONTAINING PROTEIN"/>
    <property type="match status" value="1"/>
</dbReference>
<dbReference type="InterPro" id="IPR029016">
    <property type="entry name" value="GAF-like_dom_sf"/>
</dbReference>
<dbReference type="PANTHER" id="PTHR43304">
    <property type="entry name" value="PHYTOCHROME-LIKE PROTEIN CPH1"/>
    <property type="match status" value="1"/>
</dbReference>
<feature type="compositionally biased region" description="Polar residues" evidence="6">
    <location>
        <begin position="1"/>
        <end position="17"/>
    </location>
</feature>
<dbReference type="EMBL" id="PHNJ01000005">
    <property type="protein sequence ID" value="TYL38601.1"/>
    <property type="molecule type" value="Genomic_DNA"/>
</dbReference>
<dbReference type="SMART" id="SM00388">
    <property type="entry name" value="HisKA"/>
    <property type="match status" value="1"/>
</dbReference>
<dbReference type="Gene3D" id="3.30.450.40">
    <property type="match status" value="1"/>
</dbReference>
<dbReference type="PROSITE" id="PS50109">
    <property type="entry name" value="HIS_KIN"/>
    <property type="match status" value="1"/>
</dbReference>
<evidence type="ECO:0000256" key="5">
    <source>
        <dbReference type="ARBA" id="ARBA00022777"/>
    </source>
</evidence>
<gene>
    <name evidence="8" type="ORF">CV102_12455</name>
</gene>
<evidence type="ECO:0000256" key="4">
    <source>
        <dbReference type="ARBA" id="ARBA00022679"/>
    </source>
</evidence>
<dbReference type="GO" id="GO:0000155">
    <property type="term" value="F:phosphorelay sensor kinase activity"/>
    <property type="evidence" value="ECO:0007669"/>
    <property type="project" value="InterPro"/>
</dbReference>
<dbReference type="SUPFAM" id="SSF55874">
    <property type="entry name" value="ATPase domain of HSP90 chaperone/DNA topoisomerase II/histidine kinase"/>
    <property type="match status" value="1"/>
</dbReference>
<dbReference type="InterPro" id="IPR036097">
    <property type="entry name" value="HisK_dim/P_sf"/>
</dbReference>
<reference evidence="8" key="1">
    <citation type="submission" date="2017-11" db="EMBL/GenBank/DDBJ databases">
        <authorList>
            <person name="Kajale S.C."/>
            <person name="Sharma A."/>
        </authorList>
    </citation>
    <scope>NUCLEOTIDE SEQUENCE</scope>
    <source>
        <strain evidence="8">LS1_42</strain>
    </source>
</reference>
<dbReference type="InterPro" id="IPR036890">
    <property type="entry name" value="HATPase_C_sf"/>
</dbReference>
<protein>
    <recommendedName>
        <fullName evidence="2">histidine kinase</fullName>
        <ecNumber evidence="2">2.7.13.3</ecNumber>
    </recommendedName>
</protein>
<dbReference type="InterPro" id="IPR004358">
    <property type="entry name" value="Sig_transdc_His_kin-like_C"/>
</dbReference>
<accession>A0A8J8TQ86</accession>